<dbReference type="Gene3D" id="1.20.1270.210">
    <property type="match status" value="1"/>
</dbReference>
<evidence type="ECO:0000256" key="2">
    <source>
        <dbReference type="ARBA" id="ARBA00023009"/>
    </source>
</evidence>
<dbReference type="Gene3D" id="3.30.1120.70">
    <property type="match status" value="1"/>
</dbReference>
<keyword evidence="2" id="KW-1162">Viral penetration into host cytoplasm</keyword>
<keyword evidence="1" id="KW-1188">Viral release from host cell</keyword>
<proteinExistence type="predicted"/>
<sequence length="376" mass="41659">MSMGIFSRSEAPKKTNSLLAQYAPTIMGENLNSLYNYILPRVNRNEAMSVPSIARCRNLLSSVVADLPLNLYRNSTGEELGNPVWVDQPALNQPRSVTMAWTVDSLLMYGVAYWQVTEVYAEDGRPSRFQWIPNVKVTFTTDLYGTTVTQYFIDAVAVPMSGLGSIVTFQAFDEGILERGSETIRAAIDLRKAAVNAASTPMPSGVLRNNGADLDPKEVAGLLAAWKNARQNRATAYLTSTLEYQPTSFSPKDMMYDEAQQFLATEIARLCNIPAYLLSAEANNSMTYANVLDERKQFFSFSVAPYVNAISHRLSMDDITARGNSVRFDVDSSFLKTDPMERLLVLEKMIAIGLITVEQAMEMEDLTPNGSEGIND</sequence>
<dbReference type="InterPro" id="IPR006944">
    <property type="entry name" value="Phage/GTA_portal"/>
</dbReference>
<keyword evidence="3" id="KW-0231">Viral genome packaging</keyword>
<accession>A0A6J7WW36</accession>
<keyword evidence="1" id="KW-0118">Viral capsid assembly</keyword>
<gene>
    <name evidence="4" type="ORF">UFOVP360_25</name>
</gene>
<organism evidence="4">
    <name type="scientific">uncultured Caudovirales phage</name>
    <dbReference type="NCBI Taxonomy" id="2100421"/>
    <lineage>
        <taxon>Viruses</taxon>
        <taxon>Duplodnaviria</taxon>
        <taxon>Heunggongvirae</taxon>
        <taxon>Uroviricota</taxon>
        <taxon>Caudoviricetes</taxon>
        <taxon>Peduoviridae</taxon>
        <taxon>Maltschvirus</taxon>
        <taxon>Maltschvirus maltsch</taxon>
    </lineage>
</organism>
<keyword evidence="2" id="KW-1160">Virus entry into host cell</keyword>
<evidence type="ECO:0000256" key="3">
    <source>
        <dbReference type="ARBA" id="ARBA00023219"/>
    </source>
</evidence>
<evidence type="ECO:0000256" key="1">
    <source>
        <dbReference type="ARBA" id="ARBA00022950"/>
    </source>
</evidence>
<protein>
    <submittedName>
        <fullName evidence="4">Portal_HK97, phage portal protein, HK97 family</fullName>
    </submittedName>
</protein>
<reference evidence="4" key="1">
    <citation type="submission" date="2020-05" db="EMBL/GenBank/DDBJ databases">
        <authorList>
            <person name="Chiriac C."/>
            <person name="Salcher M."/>
            <person name="Ghai R."/>
            <person name="Kavagutti S V."/>
        </authorList>
    </citation>
    <scope>NUCLEOTIDE SEQUENCE</scope>
</reference>
<evidence type="ECO:0000313" key="4">
    <source>
        <dbReference type="EMBL" id="CAB5222216.1"/>
    </source>
</evidence>
<dbReference type="Gene3D" id="3.40.140.120">
    <property type="match status" value="1"/>
</dbReference>
<dbReference type="EMBL" id="LR798300">
    <property type="protein sequence ID" value="CAB5222216.1"/>
    <property type="molecule type" value="Genomic_DNA"/>
</dbReference>
<keyword evidence="2" id="KW-1171">Viral genome ejection through host cell envelope</keyword>
<dbReference type="Pfam" id="PF04860">
    <property type="entry name" value="Phage_portal"/>
    <property type="match status" value="1"/>
</dbReference>
<name>A0A6J7WW36_9CAUD</name>